<evidence type="ECO:0000313" key="1">
    <source>
        <dbReference type="EMBL" id="GIY52666.1"/>
    </source>
</evidence>
<gene>
    <name evidence="1" type="ORF">CDAR_30561</name>
</gene>
<proteinExistence type="predicted"/>
<accession>A0AAV4U4J9</accession>
<reference evidence="1 2" key="1">
    <citation type="submission" date="2021-06" db="EMBL/GenBank/DDBJ databases">
        <title>Caerostris darwini draft genome.</title>
        <authorList>
            <person name="Kono N."/>
            <person name="Arakawa K."/>
        </authorList>
    </citation>
    <scope>NUCLEOTIDE SEQUENCE [LARGE SCALE GENOMIC DNA]</scope>
</reference>
<keyword evidence="2" id="KW-1185">Reference proteome</keyword>
<evidence type="ECO:0000313" key="2">
    <source>
        <dbReference type="Proteomes" id="UP001054837"/>
    </source>
</evidence>
<comment type="caution">
    <text evidence="1">The sequence shown here is derived from an EMBL/GenBank/DDBJ whole genome shotgun (WGS) entry which is preliminary data.</text>
</comment>
<sequence>MTRRSLRSFCSVESDLTVEGGEKGGGVGGEKEPLRGLNCAFSRFIAFLSFVADIKRGVWIQQHVARQPRCFSVLMQAAILSLAIRKEILIFY</sequence>
<dbReference type="EMBL" id="BPLQ01010696">
    <property type="protein sequence ID" value="GIY52666.1"/>
    <property type="molecule type" value="Genomic_DNA"/>
</dbReference>
<protein>
    <submittedName>
        <fullName evidence="1">Uncharacterized protein</fullName>
    </submittedName>
</protein>
<dbReference type="Proteomes" id="UP001054837">
    <property type="component" value="Unassembled WGS sequence"/>
</dbReference>
<dbReference type="AlphaFoldDB" id="A0AAV4U4J9"/>
<organism evidence="1 2">
    <name type="scientific">Caerostris darwini</name>
    <dbReference type="NCBI Taxonomy" id="1538125"/>
    <lineage>
        <taxon>Eukaryota</taxon>
        <taxon>Metazoa</taxon>
        <taxon>Ecdysozoa</taxon>
        <taxon>Arthropoda</taxon>
        <taxon>Chelicerata</taxon>
        <taxon>Arachnida</taxon>
        <taxon>Araneae</taxon>
        <taxon>Araneomorphae</taxon>
        <taxon>Entelegynae</taxon>
        <taxon>Araneoidea</taxon>
        <taxon>Araneidae</taxon>
        <taxon>Caerostris</taxon>
    </lineage>
</organism>
<name>A0AAV4U4J9_9ARAC</name>